<evidence type="ECO:0000313" key="3">
    <source>
        <dbReference type="Proteomes" id="UP001597062"/>
    </source>
</evidence>
<keyword evidence="2" id="KW-0012">Acyltransferase</keyword>
<dbReference type="Pfam" id="PF00583">
    <property type="entry name" value="Acetyltransf_1"/>
    <property type="match status" value="1"/>
</dbReference>
<keyword evidence="3" id="KW-1185">Reference proteome</keyword>
<dbReference type="GO" id="GO:0016746">
    <property type="term" value="F:acyltransferase activity"/>
    <property type="evidence" value="ECO:0007669"/>
    <property type="project" value="UniProtKB-KW"/>
</dbReference>
<gene>
    <name evidence="2" type="ORF">ACFQ1U_12315</name>
</gene>
<organism evidence="2 3">
    <name type="scientific">Tenacibaculum geojense</name>
    <dbReference type="NCBI Taxonomy" id="915352"/>
    <lineage>
        <taxon>Bacteria</taxon>
        <taxon>Pseudomonadati</taxon>
        <taxon>Bacteroidota</taxon>
        <taxon>Flavobacteriia</taxon>
        <taxon>Flavobacteriales</taxon>
        <taxon>Flavobacteriaceae</taxon>
        <taxon>Tenacibaculum</taxon>
    </lineage>
</organism>
<accession>A0ABW3JV96</accession>
<reference evidence="3" key="1">
    <citation type="journal article" date="2019" name="Int. J. Syst. Evol. Microbiol.">
        <title>The Global Catalogue of Microorganisms (GCM) 10K type strain sequencing project: providing services to taxonomists for standard genome sequencing and annotation.</title>
        <authorList>
            <consortium name="The Broad Institute Genomics Platform"/>
            <consortium name="The Broad Institute Genome Sequencing Center for Infectious Disease"/>
            <person name="Wu L."/>
            <person name="Ma J."/>
        </authorList>
    </citation>
    <scope>NUCLEOTIDE SEQUENCE [LARGE SCALE GENOMIC DNA]</scope>
    <source>
        <strain evidence="3">CCUG 60527</strain>
    </source>
</reference>
<sequence length="151" mass="17475">MKAENLKIKSIFGLPNNNDLTQLLCLYKTIFEVNTNDYFVDRIQNQTDLVFLIAYKEEIPVGFKIGYKQNSNTFYSWLGGVLPAFRQQGIAKVLAEHQEAIVLKKGYQKIATKSMNQYKAMLIFNLKNGFDITNFYTNELGEQKIVFEKKL</sequence>
<dbReference type="SUPFAM" id="SSF55729">
    <property type="entry name" value="Acyl-CoA N-acyltransferases (Nat)"/>
    <property type="match status" value="1"/>
</dbReference>
<evidence type="ECO:0000259" key="1">
    <source>
        <dbReference type="PROSITE" id="PS51186"/>
    </source>
</evidence>
<keyword evidence="2" id="KW-0808">Transferase</keyword>
<comment type="caution">
    <text evidence="2">The sequence shown here is derived from an EMBL/GenBank/DDBJ whole genome shotgun (WGS) entry which is preliminary data.</text>
</comment>
<feature type="domain" description="N-acetyltransferase" evidence="1">
    <location>
        <begin position="6"/>
        <end position="151"/>
    </location>
</feature>
<dbReference type="Proteomes" id="UP001597062">
    <property type="component" value="Unassembled WGS sequence"/>
</dbReference>
<dbReference type="PROSITE" id="PS51186">
    <property type="entry name" value="GNAT"/>
    <property type="match status" value="1"/>
</dbReference>
<protein>
    <submittedName>
        <fullName evidence="2">GNAT family N-acetyltransferase</fullName>
        <ecNumber evidence="2">2.3.1.-</ecNumber>
    </submittedName>
</protein>
<evidence type="ECO:0000313" key="2">
    <source>
        <dbReference type="EMBL" id="MFD0993991.1"/>
    </source>
</evidence>
<dbReference type="Gene3D" id="3.40.630.30">
    <property type="match status" value="1"/>
</dbReference>
<dbReference type="EMBL" id="JBHTJR010000051">
    <property type="protein sequence ID" value="MFD0993991.1"/>
    <property type="molecule type" value="Genomic_DNA"/>
</dbReference>
<dbReference type="InterPro" id="IPR016181">
    <property type="entry name" value="Acyl_CoA_acyltransferase"/>
</dbReference>
<proteinExistence type="predicted"/>
<dbReference type="EC" id="2.3.1.-" evidence="2"/>
<dbReference type="InterPro" id="IPR000182">
    <property type="entry name" value="GNAT_dom"/>
</dbReference>
<dbReference type="CDD" id="cd04301">
    <property type="entry name" value="NAT_SF"/>
    <property type="match status" value="1"/>
</dbReference>
<name>A0ABW3JV96_9FLAO</name>
<dbReference type="RefSeq" id="WP_386108800.1">
    <property type="nucleotide sequence ID" value="NZ_JBHTJR010000051.1"/>
</dbReference>